<evidence type="ECO:0000259" key="1">
    <source>
        <dbReference type="PROSITE" id="PS52001"/>
    </source>
</evidence>
<dbReference type="OrthoDB" id="77463at2759"/>
<evidence type="ECO:0000313" key="2">
    <source>
        <dbReference type="EMBL" id="KAG0311513.1"/>
    </source>
</evidence>
<dbReference type="PANTHER" id="PTHR14710:SF2">
    <property type="entry name" value="GEM-ASSOCIATED PROTEIN 6"/>
    <property type="match status" value="1"/>
</dbReference>
<dbReference type="GO" id="GO:0000387">
    <property type="term" value="P:spliceosomal snRNP assembly"/>
    <property type="evidence" value="ECO:0007669"/>
    <property type="project" value="TreeGrafter"/>
</dbReference>
<dbReference type="AlphaFoldDB" id="A0A9P6R2U7"/>
<sequence>MAEEWRFFGCTLQDVHSKLGSPCLATLLNGKVYSGYLYSVDPETHTVLILLRQNQERAESTGPPDVGSPWTMVAIRQHALRSWECSDDAGDDRLGLAEMDVFAHIALKLDDPAEMEARKDRLVAMLRAKRIPVETTADDAAVHILGSAHVRPPYVPMTVDCANAVVRERVKGMVQQLG</sequence>
<name>A0A9P6R2U7_9FUNG</name>
<comment type="caution">
    <text evidence="2">The sequence shown here is derived from an EMBL/GenBank/DDBJ whole genome shotgun (WGS) entry which is preliminary data.</text>
</comment>
<evidence type="ECO:0000313" key="3">
    <source>
        <dbReference type="Proteomes" id="UP000738325"/>
    </source>
</evidence>
<dbReference type="EMBL" id="JAAAIP010000912">
    <property type="protein sequence ID" value="KAG0311513.1"/>
    <property type="molecule type" value="Genomic_DNA"/>
</dbReference>
<dbReference type="GO" id="GO:0032797">
    <property type="term" value="C:SMN complex"/>
    <property type="evidence" value="ECO:0007669"/>
    <property type="project" value="TreeGrafter"/>
</dbReference>
<accession>A0A9P6R2U7</accession>
<feature type="domain" description="AD" evidence="1">
    <location>
        <begin position="92"/>
        <end position="178"/>
    </location>
</feature>
<dbReference type="PANTHER" id="PTHR14710">
    <property type="entry name" value="GEM-ASSOCIATED PROTEIN 6"/>
    <property type="match status" value="1"/>
</dbReference>
<dbReference type="GO" id="GO:0000245">
    <property type="term" value="P:spliceosomal complex assembly"/>
    <property type="evidence" value="ECO:0007669"/>
    <property type="project" value="InterPro"/>
</dbReference>
<dbReference type="PROSITE" id="PS52001">
    <property type="entry name" value="AD"/>
    <property type="match status" value="1"/>
</dbReference>
<dbReference type="GO" id="GO:0005634">
    <property type="term" value="C:nucleus"/>
    <property type="evidence" value="ECO:0007669"/>
    <property type="project" value="InterPro"/>
</dbReference>
<organism evidence="2 3">
    <name type="scientific">Dissophora globulifera</name>
    <dbReference type="NCBI Taxonomy" id="979702"/>
    <lineage>
        <taxon>Eukaryota</taxon>
        <taxon>Fungi</taxon>
        <taxon>Fungi incertae sedis</taxon>
        <taxon>Mucoromycota</taxon>
        <taxon>Mortierellomycotina</taxon>
        <taxon>Mortierellomycetes</taxon>
        <taxon>Mortierellales</taxon>
        <taxon>Mortierellaceae</taxon>
        <taxon>Dissophora</taxon>
    </lineage>
</organism>
<reference evidence="2" key="1">
    <citation type="journal article" date="2020" name="Fungal Divers.">
        <title>Resolving the Mortierellaceae phylogeny through synthesis of multi-gene phylogenetics and phylogenomics.</title>
        <authorList>
            <person name="Vandepol N."/>
            <person name="Liber J."/>
            <person name="Desiro A."/>
            <person name="Na H."/>
            <person name="Kennedy M."/>
            <person name="Barry K."/>
            <person name="Grigoriev I.V."/>
            <person name="Miller A.N."/>
            <person name="O'Donnell K."/>
            <person name="Stajich J.E."/>
            <person name="Bonito G."/>
        </authorList>
    </citation>
    <scope>NUCLEOTIDE SEQUENCE</scope>
    <source>
        <strain evidence="2">REB-010B</strain>
    </source>
</reference>
<dbReference type="Gene3D" id="2.30.30.100">
    <property type="match status" value="1"/>
</dbReference>
<proteinExistence type="predicted"/>
<dbReference type="InterPro" id="IPR047574">
    <property type="entry name" value="AD"/>
</dbReference>
<dbReference type="InterPro" id="IPR009422">
    <property type="entry name" value="Gemin6"/>
</dbReference>
<keyword evidence="3" id="KW-1185">Reference proteome</keyword>
<dbReference type="Proteomes" id="UP000738325">
    <property type="component" value="Unassembled WGS sequence"/>
</dbReference>
<gene>
    <name evidence="2" type="ORF">BGZ99_010118</name>
</gene>
<protein>
    <recommendedName>
        <fullName evidence="1">AD domain-containing protein</fullName>
    </recommendedName>
</protein>